<dbReference type="Proteomes" id="UP001055025">
    <property type="component" value="Unassembled WGS sequence"/>
</dbReference>
<dbReference type="PANTHER" id="PTHR37419">
    <property type="entry name" value="SERINE/THREONINE-PROTEIN KINASE TOXIN HIPA"/>
    <property type="match status" value="1"/>
</dbReference>
<sequence>MARRGNPVAEAPKTVSVSLEGSRVGTAAMTPDGLMAFSYAPSWIEEGFSISPFSLPLAPGVRVAPPDPLEGVFGVIDDAMPDGWGRLLLDRSLRMQGVDPRSVGVLERLCLVGDGAMGALSFEPSRELADTMVADIGDLDRFLGECRRILDDEPLEDPADVDRLRALAGSSGGARPKALVSIEGDPWIVKFPTGQDGPSAGVEEYAYMACAAECGLDVPETRLLPSEVCPGYFAVRRFDRTPGGGRVHMVSAGGLLEVSHRIPVLDYENLFQLTDALRCPAGDRLRLFRLMCFNVFSGNLDDHAKNFSYLCREGAWELAPAYDLTPSWRAYGTQERACTVAGKGSGITVSDLVSVAEPFDVPCGDLAAEAEAIRRAVRTLRGTVGS</sequence>
<dbReference type="GO" id="GO:0004674">
    <property type="term" value="F:protein serine/threonine kinase activity"/>
    <property type="evidence" value="ECO:0007669"/>
    <property type="project" value="TreeGrafter"/>
</dbReference>
<accession>A0AAV5B7M9</accession>
<feature type="domain" description="HipA-like C-terminal" evidence="4">
    <location>
        <begin position="170"/>
        <end position="359"/>
    </location>
</feature>
<name>A0AAV5B7M9_9ACTN</name>
<feature type="domain" description="HipA N-terminal subdomain 1" evidence="5">
    <location>
        <begin position="16"/>
        <end position="122"/>
    </location>
</feature>
<evidence type="ECO:0000313" key="7">
    <source>
        <dbReference type="Proteomes" id="UP001055025"/>
    </source>
</evidence>
<organism evidence="6 7">
    <name type="scientific">Granulimonas faecalis</name>
    <dbReference type="NCBI Taxonomy" id="2894155"/>
    <lineage>
        <taxon>Bacteria</taxon>
        <taxon>Bacillati</taxon>
        <taxon>Actinomycetota</taxon>
        <taxon>Coriobacteriia</taxon>
        <taxon>Coriobacteriales</taxon>
        <taxon>Kribbibacteriaceae</taxon>
        <taxon>Granulimonas</taxon>
    </lineage>
</organism>
<comment type="caution">
    <text evidence="6">The sequence shown here is derived from an EMBL/GenBank/DDBJ whole genome shotgun (WGS) entry which is preliminary data.</text>
</comment>
<dbReference type="PANTHER" id="PTHR37419:SF8">
    <property type="entry name" value="TOXIN YJJJ"/>
    <property type="match status" value="1"/>
</dbReference>
<reference evidence="6" key="1">
    <citation type="journal article" date="2022" name="Int. J. Syst. Evol. Microbiol.">
        <title>Granulimonas faecalis gen. nov., sp. nov., and Leptogranulimonas caecicola gen. nov., sp. nov., novel lactate-producing Atopobiaceae bacteria isolated from mouse intestines, and an emended description of the family Atopobiaceae.</title>
        <authorList>
            <person name="Morinaga K."/>
            <person name="Kusada H."/>
            <person name="Sakamoto S."/>
            <person name="Murakami T."/>
            <person name="Toyoda A."/>
            <person name="Mori H."/>
            <person name="Meng X.Y."/>
            <person name="Takashino M."/>
            <person name="Murotomi K."/>
            <person name="Tamaki H."/>
        </authorList>
    </citation>
    <scope>NUCLEOTIDE SEQUENCE</scope>
    <source>
        <strain evidence="6">OPF53</strain>
    </source>
</reference>
<dbReference type="EMBL" id="BQKC01000002">
    <property type="protein sequence ID" value="GJM56245.1"/>
    <property type="molecule type" value="Genomic_DNA"/>
</dbReference>
<keyword evidence="7" id="KW-1185">Reference proteome</keyword>
<evidence type="ECO:0000256" key="1">
    <source>
        <dbReference type="ARBA" id="ARBA00010164"/>
    </source>
</evidence>
<evidence type="ECO:0000313" key="6">
    <source>
        <dbReference type="EMBL" id="GJM56245.1"/>
    </source>
</evidence>
<dbReference type="AlphaFoldDB" id="A0AAV5B7M9"/>
<evidence type="ECO:0000259" key="4">
    <source>
        <dbReference type="Pfam" id="PF07804"/>
    </source>
</evidence>
<keyword evidence="2" id="KW-0808">Transferase</keyword>
<dbReference type="RefSeq" id="WP_265591117.1">
    <property type="nucleotide sequence ID" value="NZ_BQKC01000002.1"/>
</dbReference>
<dbReference type="InterPro" id="IPR012893">
    <property type="entry name" value="HipA-like_C"/>
</dbReference>
<dbReference type="InterPro" id="IPR052028">
    <property type="entry name" value="HipA_Ser/Thr_kinase"/>
</dbReference>
<comment type="similarity">
    <text evidence="1">Belongs to the HipA Ser/Thr kinase family.</text>
</comment>
<evidence type="ECO:0000256" key="2">
    <source>
        <dbReference type="ARBA" id="ARBA00022679"/>
    </source>
</evidence>
<dbReference type="GO" id="GO:0005829">
    <property type="term" value="C:cytosol"/>
    <property type="evidence" value="ECO:0007669"/>
    <property type="project" value="TreeGrafter"/>
</dbReference>
<dbReference type="Pfam" id="PF13657">
    <property type="entry name" value="Couple_hipA"/>
    <property type="match status" value="1"/>
</dbReference>
<proteinExistence type="inferred from homology"/>
<dbReference type="Pfam" id="PF07804">
    <property type="entry name" value="HipA_C"/>
    <property type="match status" value="1"/>
</dbReference>
<protein>
    <submittedName>
        <fullName evidence="6">Toxin HipA</fullName>
    </submittedName>
</protein>
<evidence type="ECO:0000256" key="3">
    <source>
        <dbReference type="ARBA" id="ARBA00022777"/>
    </source>
</evidence>
<evidence type="ECO:0000259" key="5">
    <source>
        <dbReference type="Pfam" id="PF13657"/>
    </source>
</evidence>
<dbReference type="InterPro" id="IPR017508">
    <property type="entry name" value="HipA_N1"/>
</dbReference>
<keyword evidence="3" id="KW-0418">Kinase</keyword>
<gene>
    <name evidence="6" type="ORF">ATOP_19000</name>
</gene>